<dbReference type="AlphaFoldDB" id="A0A9D5CL18"/>
<protein>
    <submittedName>
        <fullName evidence="2">Uncharacterized protein</fullName>
    </submittedName>
</protein>
<dbReference type="OrthoDB" id="4033880at2759"/>
<name>A0A9D5CL18_9LILI</name>
<sequence>MGHARRGGWGATVAEEVDGRKGDIGAVATVPPAVNRAGSSGGSHSRAKGHWGSAAPRGGRVADHERTDEGWIDTQVRFNWGLTVRKKSERVLKLLEKGPLLKKGRDRAQKVTHGIQGFGSFNHRWSSTTSTCEDHYARSNSHYEDFNVTEDNSNSLVELDAHANNKYVNAVVESKPLLPGHEDEPKVEDQKEEHPFSSMEHEK</sequence>
<organism evidence="2 3">
    <name type="scientific">Dioscorea zingiberensis</name>
    <dbReference type="NCBI Taxonomy" id="325984"/>
    <lineage>
        <taxon>Eukaryota</taxon>
        <taxon>Viridiplantae</taxon>
        <taxon>Streptophyta</taxon>
        <taxon>Embryophyta</taxon>
        <taxon>Tracheophyta</taxon>
        <taxon>Spermatophyta</taxon>
        <taxon>Magnoliopsida</taxon>
        <taxon>Liliopsida</taxon>
        <taxon>Dioscoreales</taxon>
        <taxon>Dioscoreaceae</taxon>
        <taxon>Dioscorea</taxon>
    </lineage>
</organism>
<reference evidence="2" key="2">
    <citation type="journal article" date="2022" name="Hortic Res">
        <title>The genome of Dioscorea zingiberensis sheds light on the biosynthesis, origin and evolution of the medicinally important diosgenin saponins.</title>
        <authorList>
            <person name="Li Y."/>
            <person name="Tan C."/>
            <person name="Li Z."/>
            <person name="Guo J."/>
            <person name="Li S."/>
            <person name="Chen X."/>
            <person name="Wang C."/>
            <person name="Dai X."/>
            <person name="Yang H."/>
            <person name="Song W."/>
            <person name="Hou L."/>
            <person name="Xu J."/>
            <person name="Tong Z."/>
            <person name="Xu A."/>
            <person name="Yuan X."/>
            <person name="Wang W."/>
            <person name="Yang Q."/>
            <person name="Chen L."/>
            <person name="Sun Z."/>
            <person name="Wang K."/>
            <person name="Pan B."/>
            <person name="Chen J."/>
            <person name="Bao Y."/>
            <person name="Liu F."/>
            <person name="Qi X."/>
            <person name="Gang D.R."/>
            <person name="Wen J."/>
            <person name="Li J."/>
        </authorList>
    </citation>
    <scope>NUCLEOTIDE SEQUENCE</scope>
    <source>
        <strain evidence="2">Dzin_1.0</strain>
    </source>
</reference>
<feature type="compositionally biased region" description="Basic and acidic residues" evidence="1">
    <location>
        <begin position="180"/>
        <end position="203"/>
    </location>
</feature>
<accession>A0A9D5CL18</accession>
<feature type="region of interest" description="Disordered" evidence="1">
    <location>
        <begin position="23"/>
        <end position="62"/>
    </location>
</feature>
<gene>
    <name evidence="2" type="ORF">J5N97_017060</name>
</gene>
<proteinExistence type="predicted"/>
<reference evidence="2" key="1">
    <citation type="submission" date="2021-03" db="EMBL/GenBank/DDBJ databases">
        <authorList>
            <person name="Li Z."/>
            <person name="Yang C."/>
        </authorList>
    </citation>
    <scope>NUCLEOTIDE SEQUENCE</scope>
    <source>
        <strain evidence="2">Dzin_1.0</strain>
        <tissue evidence="2">Leaf</tissue>
    </source>
</reference>
<evidence type="ECO:0000313" key="3">
    <source>
        <dbReference type="Proteomes" id="UP001085076"/>
    </source>
</evidence>
<keyword evidence="3" id="KW-1185">Reference proteome</keyword>
<dbReference type="EMBL" id="JAGGNH010000004">
    <property type="protein sequence ID" value="KAJ0975095.1"/>
    <property type="molecule type" value="Genomic_DNA"/>
</dbReference>
<evidence type="ECO:0000313" key="2">
    <source>
        <dbReference type="EMBL" id="KAJ0975095.1"/>
    </source>
</evidence>
<evidence type="ECO:0000256" key="1">
    <source>
        <dbReference type="SAM" id="MobiDB-lite"/>
    </source>
</evidence>
<comment type="caution">
    <text evidence="2">The sequence shown here is derived from an EMBL/GenBank/DDBJ whole genome shotgun (WGS) entry which is preliminary data.</text>
</comment>
<dbReference type="Proteomes" id="UP001085076">
    <property type="component" value="Miscellaneous, Linkage group lg04"/>
</dbReference>
<feature type="region of interest" description="Disordered" evidence="1">
    <location>
        <begin position="173"/>
        <end position="203"/>
    </location>
</feature>